<feature type="domain" description="Carbohydrate kinase FGGY N-terminal" evidence="10">
    <location>
        <begin position="5"/>
        <end position="277"/>
    </location>
</feature>
<comment type="pathway">
    <text evidence="7 9">Carbohydrate degradation; L-arabinose degradation via L-ribulose; D-xylulose 5-phosphate from L-arabinose (bacterial route): step 2/3.</text>
</comment>
<dbReference type="NCBIfam" id="NF003154">
    <property type="entry name" value="PRK04123.1"/>
    <property type="match status" value="1"/>
</dbReference>
<accession>A0ABW2Q4F3</accession>
<evidence type="ECO:0000256" key="1">
    <source>
        <dbReference type="ARBA" id="ARBA00022679"/>
    </source>
</evidence>
<dbReference type="RefSeq" id="WP_380967964.1">
    <property type="nucleotide sequence ID" value="NZ_JBHTCO010000020.1"/>
</dbReference>
<comment type="caution">
    <text evidence="12">The sequence shown here is derived from an EMBL/GenBank/DDBJ whole genome shotgun (WGS) entry which is preliminary data.</text>
</comment>
<dbReference type="EC" id="2.7.1.16" evidence="7 8"/>
<keyword evidence="5 7" id="KW-0054">Arabinose catabolism</keyword>
<reference evidence="13" key="1">
    <citation type="journal article" date="2019" name="Int. J. Syst. Evol. Microbiol.">
        <title>The Global Catalogue of Microorganisms (GCM) 10K type strain sequencing project: providing services to taxonomists for standard genome sequencing and annotation.</title>
        <authorList>
            <consortium name="The Broad Institute Genomics Platform"/>
            <consortium name="The Broad Institute Genome Sequencing Center for Infectious Disease"/>
            <person name="Wu L."/>
            <person name="Ma J."/>
        </authorList>
    </citation>
    <scope>NUCLEOTIDE SEQUENCE [LARGE SCALE GENOMIC DNA]</scope>
    <source>
        <strain evidence="13">CGMCC 1.16305</strain>
    </source>
</reference>
<keyword evidence="3 7" id="KW-0418">Kinase</keyword>
<evidence type="ECO:0000256" key="7">
    <source>
        <dbReference type="HAMAP-Rule" id="MF_00520"/>
    </source>
</evidence>
<dbReference type="InterPro" id="IPR018485">
    <property type="entry name" value="FGGY_C"/>
</dbReference>
<dbReference type="PIRSF" id="PIRSF000538">
    <property type="entry name" value="GlpK"/>
    <property type="match status" value="1"/>
</dbReference>
<comment type="catalytic activity">
    <reaction evidence="7">
        <text>D-ribulose + ATP = D-ribulose 5-phosphate + ADP + H(+)</text>
        <dbReference type="Rhea" id="RHEA:17601"/>
        <dbReference type="ChEBI" id="CHEBI:15378"/>
        <dbReference type="ChEBI" id="CHEBI:17173"/>
        <dbReference type="ChEBI" id="CHEBI:30616"/>
        <dbReference type="ChEBI" id="CHEBI:58121"/>
        <dbReference type="ChEBI" id="CHEBI:456216"/>
        <dbReference type="EC" id="2.7.1.16"/>
    </reaction>
</comment>
<evidence type="ECO:0000313" key="12">
    <source>
        <dbReference type="EMBL" id="MFC7394523.1"/>
    </source>
</evidence>
<comment type="catalytic activity">
    <reaction evidence="7 9">
        <text>L-ribulose + ATP = L-ribulose 5-phosphate + ADP + H(+)</text>
        <dbReference type="Rhea" id="RHEA:22072"/>
        <dbReference type="ChEBI" id="CHEBI:15378"/>
        <dbReference type="ChEBI" id="CHEBI:16880"/>
        <dbReference type="ChEBI" id="CHEBI:30616"/>
        <dbReference type="ChEBI" id="CHEBI:58226"/>
        <dbReference type="ChEBI" id="CHEBI:456216"/>
        <dbReference type="EC" id="2.7.1.16"/>
    </reaction>
</comment>
<dbReference type="InterPro" id="IPR043129">
    <property type="entry name" value="ATPase_NBD"/>
</dbReference>
<keyword evidence="6 7" id="KW-0119">Carbohydrate metabolism</keyword>
<keyword evidence="4 7" id="KW-0067">ATP-binding</keyword>
<keyword evidence="1 7" id="KW-0808">Transferase</keyword>
<dbReference type="HAMAP" id="MF_00520">
    <property type="entry name" value="Ribulokinase"/>
    <property type="match status" value="1"/>
</dbReference>
<dbReference type="Pfam" id="PF00370">
    <property type="entry name" value="FGGY_N"/>
    <property type="match status" value="1"/>
</dbReference>
<evidence type="ECO:0000259" key="11">
    <source>
        <dbReference type="Pfam" id="PF02782"/>
    </source>
</evidence>
<comment type="similarity">
    <text evidence="7 9">Belongs to the ribulokinase family.</text>
</comment>
<dbReference type="CDD" id="cd07781">
    <property type="entry name" value="ASKHA_NBD_FGGY_L-RBK"/>
    <property type="match status" value="1"/>
</dbReference>
<organism evidence="12 13">
    <name type="scientific">Scopulibacillus cellulosilyticus</name>
    <dbReference type="NCBI Taxonomy" id="2665665"/>
    <lineage>
        <taxon>Bacteria</taxon>
        <taxon>Bacillati</taxon>
        <taxon>Bacillota</taxon>
        <taxon>Bacilli</taxon>
        <taxon>Bacillales</taxon>
        <taxon>Sporolactobacillaceae</taxon>
        <taxon>Scopulibacillus</taxon>
    </lineage>
</organism>
<dbReference type="EMBL" id="JBHTCO010000020">
    <property type="protein sequence ID" value="MFC7394523.1"/>
    <property type="molecule type" value="Genomic_DNA"/>
</dbReference>
<dbReference type="InterPro" id="IPR018484">
    <property type="entry name" value="FGGY_N"/>
</dbReference>
<keyword evidence="13" id="KW-1185">Reference proteome</keyword>
<evidence type="ECO:0000256" key="9">
    <source>
        <dbReference type="RuleBase" id="RU003455"/>
    </source>
</evidence>
<dbReference type="NCBIfam" id="TIGR01234">
    <property type="entry name" value="L-ribulokinase"/>
    <property type="match status" value="1"/>
</dbReference>
<dbReference type="Proteomes" id="UP001596505">
    <property type="component" value="Unassembled WGS sequence"/>
</dbReference>
<evidence type="ECO:0000313" key="13">
    <source>
        <dbReference type="Proteomes" id="UP001596505"/>
    </source>
</evidence>
<dbReference type="PANTHER" id="PTHR43435">
    <property type="entry name" value="RIBULOKINASE"/>
    <property type="match status" value="1"/>
</dbReference>
<evidence type="ECO:0000259" key="10">
    <source>
        <dbReference type="Pfam" id="PF00370"/>
    </source>
</evidence>
<protein>
    <recommendedName>
        <fullName evidence="7 8">Ribulokinase</fullName>
        <ecNumber evidence="7 8">2.7.1.16</ecNumber>
    </recommendedName>
</protein>
<dbReference type="Gene3D" id="3.30.420.40">
    <property type="match status" value="2"/>
</dbReference>
<evidence type="ECO:0000256" key="4">
    <source>
        <dbReference type="ARBA" id="ARBA00022840"/>
    </source>
</evidence>
<feature type="domain" description="Carbohydrate kinase FGGY C-terminal" evidence="11">
    <location>
        <begin position="289"/>
        <end position="484"/>
    </location>
</feature>
<sequence>MGAKYAIGFDFGTESGRTLLIDVETGEEIGTYITHYNHGVIDEIPPTGKKLQNDWSLQDPADYMKVLYESVPEIIHQVQINPQEIIGIGVDFTSCTMLPLDNNHVPLCFNPKWSKHPHSWVKLWKHHAAQQEADEITHLAIKLGESFINRYGRKISSEWMFPKILQILRESPKIFEKTDLFLEACDWVVYRLTGSLVRSNATSGFKALWHKDAGYPDPQFLRQLDERLEHVADTKMRGNIRPIGSKAGELTKEMADRMGLPEGIPVAVGIIDSHAAVPAVGAVRNGQLVMTMGTSTCHMLLSDKKKMIKGITGVVEDGIIPGFYGYEAGQAAVGDIFAWFVNHSVPEYVKQQAMKEGLSIHKWLEREASTYKPGQSGLLALDWWNGSRILADSDLTGLIVGLTLGTKPEEIYRALLEATAFGTRKIIESFVEAGIEVDELFACGGLPQRNELLMQIYADVMNREIKIADSKQSSAYGAAMFGAVVAGKEKGGYNSIFEAADKIAKVKEKTYTPVPEHVKIYDQLYEEYKKLHNYFGCANNTMKNLKKLKLNCGFR</sequence>
<dbReference type="PANTHER" id="PTHR43435:SF4">
    <property type="entry name" value="FGGY CARBOHYDRATE KINASE DOMAIN-CONTAINING PROTEIN"/>
    <property type="match status" value="1"/>
</dbReference>
<dbReference type="GO" id="GO:0008741">
    <property type="term" value="F:ribulokinase activity"/>
    <property type="evidence" value="ECO:0007669"/>
    <property type="project" value="UniProtKB-EC"/>
</dbReference>
<dbReference type="InterPro" id="IPR018483">
    <property type="entry name" value="Carb_kinase_FGGY_CS"/>
</dbReference>
<dbReference type="SUPFAM" id="SSF53067">
    <property type="entry name" value="Actin-like ATPase domain"/>
    <property type="match status" value="2"/>
</dbReference>
<evidence type="ECO:0000256" key="3">
    <source>
        <dbReference type="ARBA" id="ARBA00022777"/>
    </source>
</evidence>
<dbReference type="InterPro" id="IPR005929">
    <property type="entry name" value="Ribulokinase"/>
</dbReference>
<evidence type="ECO:0000256" key="2">
    <source>
        <dbReference type="ARBA" id="ARBA00022741"/>
    </source>
</evidence>
<evidence type="ECO:0000256" key="6">
    <source>
        <dbReference type="ARBA" id="ARBA00023277"/>
    </source>
</evidence>
<proteinExistence type="inferred from homology"/>
<evidence type="ECO:0000256" key="8">
    <source>
        <dbReference type="NCBIfam" id="TIGR01234"/>
    </source>
</evidence>
<dbReference type="Pfam" id="PF02782">
    <property type="entry name" value="FGGY_C"/>
    <property type="match status" value="1"/>
</dbReference>
<dbReference type="InterPro" id="IPR000577">
    <property type="entry name" value="Carb_kinase_FGGY"/>
</dbReference>
<name>A0ABW2Q4F3_9BACL</name>
<keyword evidence="2 7" id="KW-0547">Nucleotide-binding</keyword>
<dbReference type="PROSITE" id="PS00445">
    <property type="entry name" value="FGGY_KINASES_2"/>
    <property type="match status" value="1"/>
</dbReference>
<evidence type="ECO:0000256" key="5">
    <source>
        <dbReference type="ARBA" id="ARBA00022935"/>
    </source>
</evidence>
<gene>
    <name evidence="7" type="primary">araB</name>
    <name evidence="12" type="ORF">ACFQRG_16320</name>
</gene>